<comment type="caution">
    <text evidence="2">The sequence shown here is derived from an EMBL/GenBank/DDBJ whole genome shotgun (WGS) entry which is preliminary data.</text>
</comment>
<evidence type="ECO:0000313" key="2">
    <source>
        <dbReference type="EMBL" id="TEA38172.1"/>
    </source>
</evidence>
<gene>
    <name evidence="2" type="ORF">DBR06_SOUSAS110007</name>
</gene>
<evidence type="ECO:0000256" key="1">
    <source>
        <dbReference type="SAM" id="MobiDB-lite"/>
    </source>
</evidence>
<dbReference type="AlphaFoldDB" id="A0A484GR08"/>
<dbReference type="Proteomes" id="UP000295264">
    <property type="component" value="Unassembled WGS sequence"/>
</dbReference>
<evidence type="ECO:0000313" key="3">
    <source>
        <dbReference type="Proteomes" id="UP000295264"/>
    </source>
</evidence>
<feature type="region of interest" description="Disordered" evidence="1">
    <location>
        <begin position="1"/>
        <end position="31"/>
    </location>
</feature>
<sequence length="103" mass="11718">MNRTSRNHTTTMEDFDVGNSSLPSNVGSKSTELFEKPGRKLCYPMIYEEQRLYHVVGVEIKRLVDALPKVIQQLMKITSIKARGEVICKYTNLYLSIGSSCCR</sequence>
<proteinExistence type="predicted"/>
<name>A0A484GR08_SOUCH</name>
<protein>
    <submittedName>
        <fullName evidence="2">Uncharacterized protein</fullName>
    </submittedName>
</protein>
<dbReference type="EMBL" id="QWLN02004798">
    <property type="protein sequence ID" value="TEA38172.1"/>
    <property type="molecule type" value="Genomic_DNA"/>
</dbReference>
<accession>A0A484GR08</accession>
<organism evidence="2 3">
    <name type="scientific">Sousa chinensis</name>
    <name type="common">Indo-pacific humpbacked dolphin</name>
    <name type="synonym">Steno chinensis</name>
    <dbReference type="NCBI Taxonomy" id="103600"/>
    <lineage>
        <taxon>Eukaryota</taxon>
        <taxon>Metazoa</taxon>
        <taxon>Chordata</taxon>
        <taxon>Craniata</taxon>
        <taxon>Vertebrata</taxon>
        <taxon>Euteleostomi</taxon>
        <taxon>Mammalia</taxon>
        <taxon>Eutheria</taxon>
        <taxon>Laurasiatheria</taxon>
        <taxon>Artiodactyla</taxon>
        <taxon>Whippomorpha</taxon>
        <taxon>Cetacea</taxon>
        <taxon>Odontoceti</taxon>
        <taxon>Delphinidae</taxon>
        <taxon>Sousa</taxon>
    </lineage>
</organism>
<keyword evidence="3" id="KW-1185">Reference proteome</keyword>
<reference evidence="2 3" key="1">
    <citation type="journal article" date="2018" name="Genomics">
        <title>Molecular footprints of inshore aquatic adaptation in Indo-Pacific humpback dolphin (Sousa chinensis).</title>
        <authorList>
            <person name="Ming Y."/>
            <person name="Jian J."/>
            <person name="Yu F."/>
            <person name="Yu X."/>
            <person name="Wang J."/>
            <person name="Liu W."/>
        </authorList>
    </citation>
    <scope>NUCLEOTIDE SEQUENCE [LARGE SCALE GENOMIC DNA]</scope>
    <source>
        <strain evidence="2">MY-2018</strain>
        <tissue evidence="2">Skin</tissue>
    </source>
</reference>